<dbReference type="Gene3D" id="3.80.10.10">
    <property type="entry name" value="Ribonuclease Inhibitor"/>
    <property type="match status" value="1"/>
</dbReference>
<accession>A0A8X7VCT6</accession>
<dbReference type="OrthoDB" id="1394818at2759"/>
<reference evidence="9 10" key="1">
    <citation type="submission" date="2020-02" db="EMBL/GenBank/DDBJ databases">
        <authorList>
            <person name="Ma Q."/>
            <person name="Huang Y."/>
            <person name="Song X."/>
            <person name="Pei D."/>
        </authorList>
    </citation>
    <scope>NUCLEOTIDE SEQUENCE [LARGE SCALE GENOMIC DNA]</scope>
    <source>
        <strain evidence="9">Sxm20200214</strain>
        <tissue evidence="9">Leaf</tissue>
    </source>
</reference>
<dbReference type="AlphaFoldDB" id="A0A8X7VCT6"/>
<evidence type="ECO:0000256" key="7">
    <source>
        <dbReference type="ARBA" id="ARBA00023180"/>
    </source>
</evidence>
<keyword evidence="4" id="KW-1133">Transmembrane helix</keyword>
<evidence type="ECO:0008006" key="11">
    <source>
        <dbReference type="Google" id="ProtNLM"/>
    </source>
</evidence>
<dbReference type="SUPFAM" id="SSF52058">
    <property type="entry name" value="L domain-like"/>
    <property type="match status" value="1"/>
</dbReference>
<name>A0A8X7VCT6_BRACI</name>
<proteinExistence type="predicted"/>
<evidence type="ECO:0000256" key="6">
    <source>
        <dbReference type="ARBA" id="ARBA00023170"/>
    </source>
</evidence>
<dbReference type="InterPro" id="IPR046956">
    <property type="entry name" value="RLP23-like"/>
</dbReference>
<keyword evidence="6" id="KW-0675">Receptor</keyword>
<dbReference type="PANTHER" id="PTHR48061">
    <property type="entry name" value="LEUCINE-RICH REPEAT RECEPTOR PROTEIN KINASE EMS1-LIKE-RELATED"/>
    <property type="match status" value="1"/>
</dbReference>
<keyword evidence="3 8" id="KW-0732">Signal</keyword>
<keyword evidence="10" id="KW-1185">Reference proteome</keyword>
<organism evidence="9 10">
    <name type="scientific">Brassica carinata</name>
    <name type="common">Ethiopian mustard</name>
    <name type="synonym">Abyssinian cabbage</name>
    <dbReference type="NCBI Taxonomy" id="52824"/>
    <lineage>
        <taxon>Eukaryota</taxon>
        <taxon>Viridiplantae</taxon>
        <taxon>Streptophyta</taxon>
        <taxon>Embryophyta</taxon>
        <taxon>Tracheophyta</taxon>
        <taxon>Spermatophyta</taxon>
        <taxon>Magnoliopsida</taxon>
        <taxon>eudicotyledons</taxon>
        <taxon>Gunneridae</taxon>
        <taxon>Pentapetalae</taxon>
        <taxon>rosids</taxon>
        <taxon>malvids</taxon>
        <taxon>Brassicales</taxon>
        <taxon>Brassicaceae</taxon>
        <taxon>Brassiceae</taxon>
        <taxon>Brassica</taxon>
    </lineage>
</organism>
<dbReference type="PROSITE" id="PS51257">
    <property type="entry name" value="PROKAR_LIPOPROTEIN"/>
    <property type="match status" value="1"/>
</dbReference>
<feature type="signal peptide" evidence="8">
    <location>
        <begin position="1"/>
        <end position="25"/>
    </location>
</feature>
<comment type="subcellular location">
    <subcellularLocation>
        <location evidence="1">Membrane</location>
        <topology evidence="1">Single-pass type I membrane protein</topology>
    </subcellularLocation>
</comment>
<evidence type="ECO:0000313" key="10">
    <source>
        <dbReference type="Proteomes" id="UP000886595"/>
    </source>
</evidence>
<feature type="chain" id="PRO_5036469907" description="Leucine-rich repeat-containing N-terminal plant-type domain-containing protein" evidence="8">
    <location>
        <begin position="26"/>
        <end position="136"/>
    </location>
</feature>
<evidence type="ECO:0000256" key="5">
    <source>
        <dbReference type="ARBA" id="ARBA00023136"/>
    </source>
</evidence>
<dbReference type="EMBL" id="JAAMPC010000006">
    <property type="protein sequence ID" value="KAG2308871.1"/>
    <property type="molecule type" value="Genomic_DNA"/>
</dbReference>
<evidence type="ECO:0000256" key="8">
    <source>
        <dbReference type="SAM" id="SignalP"/>
    </source>
</evidence>
<gene>
    <name evidence="9" type="ORF">Bca52824_028619</name>
</gene>
<evidence type="ECO:0000256" key="4">
    <source>
        <dbReference type="ARBA" id="ARBA00022989"/>
    </source>
</evidence>
<comment type="caution">
    <text evidence="9">The sequence shown here is derived from an EMBL/GenBank/DDBJ whole genome shotgun (WGS) entry which is preliminary data.</text>
</comment>
<keyword evidence="7" id="KW-0325">Glycoprotein</keyword>
<dbReference type="GO" id="GO:0016020">
    <property type="term" value="C:membrane"/>
    <property type="evidence" value="ECO:0007669"/>
    <property type="project" value="UniProtKB-SubCell"/>
</dbReference>
<protein>
    <recommendedName>
        <fullName evidence="11">Leucine-rich repeat-containing N-terminal plant-type domain-containing protein</fullName>
    </recommendedName>
</protein>
<keyword evidence="5" id="KW-0472">Membrane</keyword>
<dbReference type="PANTHER" id="PTHR48061:SF2">
    <property type="entry name" value="RECEPTOR LIKE PROTEIN 30-LIKE"/>
    <property type="match status" value="1"/>
</dbReference>
<evidence type="ECO:0000256" key="2">
    <source>
        <dbReference type="ARBA" id="ARBA00022692"/>
    </source>
</evidence>
<sequence length="136" mass="15498">MSESRLHLHLHFHFLSLLFLSCVSPSYFSTTNPDDNSYVACGPHQAQVLTEFMNEFDSSHCNLSDPYNGVWCDNSTGAVTMLQLDDCLTGTLNPNSRLFMLHHLRYLDLSHNNFISSSLPSKFGSLNRSYPKRAHW</sequence>
<keyword evidence="2" id="KW-0812">Transmembrane</keyword>
<dbReference type="Proteomes" id="UP000886595">
    <property type="component" value="Unassembled WGS sequence"/>
</dbReference>
<dbReference type="InterPro" id="IPR032675">
    <property type="entry name" value="LRR_dom_sf"/>
</dbReference>
<evidence type="ECO:0000313" key="9">
    <source>
        <dbReference type="EMBL" id="KAG2308871.1"/>
    </source>
</evidence>
<evidence type="ECO:0000256" key="3">
    <source>
        <dbReference type="ARBA" id="ARBA00022729"/>
    </source>
</evidence>
<evidence type="ECO:0000256" key="1">
    <source>
        <dbReference type="ARBA" id="ARBA00004479"/>
    </source>
</evidence>